<dbReference type="OrthoDB" id="10339743at2759"/>
<dbReference type="Proteomes" id="UP000310066">
    <property type="component" value="Unassembled WGS sequence"/>
</dbReference>
<evidence type="ECO:0000256" key="1">
    <source>
        <dbReference type="SAM" id="MobiDB-lite"/>
    </source>
</evidence>
<feature type="compositionally biased region" description="Polar residues" evidence="1">
    <location>
        <begin position="189"/>
        <end position="203"/>
    </location>
</feature>
<comment type="caution">
    <text evidence="2">The sequence shown here is derived from an EMBL/GenBank/DDBJ whole genome shotgun (WGS) entry which is preliminary data.</text>
</comment>
<gene>
    <name evidence="2" type="ORF">B0A54_16975</name>
</gene>
<name>A0A4U0TWV3_9PEZI</name>
<feature type="region of interest" description="Disordered" evidence="1">
    <location>
        <begin position="179"/>
        <end position="225"/>
    </location>
</feature>
<dbReference type="AlphaFoldDB" id="A0A4U0TWV3"/>
<accession>A0A4U0TWV3</accession>
<evidence type="ECO:0000313" key="3">
    <source>
        <dbReference type="Proteomes" id="UP000310066"/>
    </source>
</evidence>
<dbReference type="EMBL" id="NAJP01000134">
    <property type="protein sequence ID" value="TKA26910.1"/>
    <property type="molecule type" value="Genomic_DNA"/>
</dbReference>
<sequence>MSSTKTLDVLYTTAEVVWASYIYPIVNLCSTIWDDYAPALMVPADLLSVNLVTELGGGGFCTFSVNEANVFFDPPKALSQMTAAAGPSSPLLPATTTVQAPSITAEPAGSVSAPSITITGVGISNTVTSAGVDPQAKSKAVESTSYPAQDTSSVSIVDPTAVTPAASFESSAAVTSAPSAFQDVGSEQLPVSTQEDPSTSTGEFPNLSEVVSEESTTNTIGTDGAAYDPTVASNAVTTMISSDDSGSSAQATALVPAVTSTDGGRVSSAAVQPSQSSDGIAGAIASMLAMSTPSRLSTASPPVTLDTSGDHTFIPQSSIQSSVAVSIDPAGPIISVLTGFGFSLSSELDTVDADGDKRYTRELPIWRRRGSNVHHRQSGYWPAAVIRAK</sequence>
<evidence type="ECO:0000313" key="2">
    <source>
        <dbReference type="EMBL" id="TKA26910.1"/>
    </source>
</evidence>
<reference evidence="2 3" key="1">
    <citation type="submission" date="2017-03" db="EMBL/GenBank/DDBJ databases">
        <title>Genomes of endolithic fungi from Antarctica.</title>
        <authorList>
            <person name="Coleine C."/>
            <person name="Masonjones S."/>
            <person name="Stajich J.E."/>
        </authorList>
    </citation>
    <scope>NUCLEOTIDE SEQUENCE [LARGE SCALE GENOMIC DNA]</scope>
    <source>
        <strain evidence="2 3">CCFEE 5311</strain>
    </source>
</reference>
<proteinExistence type="predicted"/>
<organism evidence="2 3">
    <name type="scientific">Friedmanniomyces endolithicus</name>
    <dbReference type="NCBI Taxonomy" id="329885"/>
    <lineage>
        <taxon>Eukaryota</taxon>
        <taxon>Fungi</taxon>
        <taxon>Dikarya</taxon>
        <taxon>Ascomycota</taxon>
        <taxon>Pezizomycotina</taxon>
        <taxon>Dothideomycetes</taxon>
        <taxon>Dothideomycetidae</taxon>
        <taxon>Mycosphaerellales</taxon>
        <taxon>Teratosphaeriaceae</taxon>
        <taxon>Friedmanniomyces</taxon>
    </lineage>
</organism>
<protein>
    <submittedName>
        <fullName evidence="2">Uncharacterized protein</fullName>
    </submittedName>
</protein>